<dbReference type="InterPro" id="IPR028098">
    <property type="entry name" value="Glyco_trans_4-like_N"/>
</dbReference>
<protein>
    <recommendedName>
        <fullName evidence="2">Glycosyltransferase subfamily 4-like N-terminal domain-containing protein</fullName>
    </recommendedName>
</protein>
<reference evidence="4" key="1">
    <citation type="submission" date="2016-10" db="EMBL/GenBank/DDBJ databases">
        <authorList>
            <person name="Varghese N."/>
            <person name="Submissions S."/>
        </authorList>
    </citation>
    <scope>NUCLEOTIDE SEQUENCE [LARGE SCALE GENOMIC DNA]</scope>
    <source>
        <strain evidence="4">OR362-8,ATCC BAA-1266,JCM 13504</strain>
    </source>
</reference>
<organism evidence="3 4">
    <name type="scientific">Hymenobacter arizonensis</name>
    <name type="common">Siccationidurans arizonensis</name>
    <dbReference type="NCBI Taxonomy" id="1227077"/>
    <lineage>
        <taxon>Bacteria</taxon>
        <taxon>Pseudomonadati</taxon>
        <taxon>Bacteroidota</taxon>
        <taxon>Cytophagia</taxon>
        <taxon>Cytophagales</taxon>
        <taxon>Hymenobacteraceae</taxon>
        <taxon>Hymenobacter</taxon>
    </lineage>
</organism>
<evidence type="ECO:0000313" key="4">
    <source>
        <dbReference type="Proteomes" id="UP000199029"/>
    </source>
</evidence>
<feature type="region of interest" description="Disordered" evidence="1">
    <location>
        <begin position="241"/>
        <end position="265"/>
    </location>
</feature>
<dbReference type="Gene3D" id="3.40.50.2000">
    <property type="entry name" value="Glycogen Phosphorylase B"/>
    <property type="match status" value="1"/>
</dbReference>
<dbReference type="AlphaFoldDB" id="A0A1I6ASQ6"/>
<evidence type="ECO:0000313" key="3">
    <source>
        <dbReference type="EMBL" id="SFQ71741.1"/>
    </source>
</evidence>
<dbReference type="Proteomes" id="UP000199029">
    <property type="component" value="Unassembled WGS sequence"/>
</dbReference>
<dbReference type="SUPFAM" id="SSF53756">
    <property type="entry name" value="UDP-Glycosyltransferase/glycogen phosphorylase"/>
    <property type="match status" value="1"/>
</dbReference>
<dbReference type="EMBL" id="FOXS01000006">
    <property type="protein sequence ID" value="SFQ71741.1"/>
    <property type="molecule type" value="Genomic_DNA"/>
</dbReference>
<feature type="domain" description="Glycosyltransferase subfamily 4-like N-terminal" evidence="2">
    <location>
        <begin position="311"/>
        <end position="429"/>
    </location>
</feature>
<proteinExistence type="predicted"/>
<dbReference type="GO" id="GO:0016757">
    <property type="term" value="F:glycosyltransferase activity"/>
    <property type="evidence" value="ECO:0007669"/>
    <property type="project" value="UniProtKB-ARBA"/>
</dbReference>
<name>A0A1I6ASQ6_HYMAR</name>
<evidence type="ECO:0000256" key="1">
    <source>
        <dbReference type="SAM" id="MobiDB-lite"/>
    </source>
</evidence>
<sequence>MTLPNFSVLLLAWDDADPSVAVLGGSALPPTLPLVYQLAEQQPVLAVYPHLPANPAAEKEAPETAASSISEAPVADMAAENALATETSATIEPEAAHALTTAFASPGVRLLDRPATALADGKNPSPTTSQSRLIGLEELPAPTAPQPTDASDEPTAAPAYQRPALARSQWPTDDNNTQPWQWQAPAAPYAGASPAASSSTQAVRLPVPGMLVGQTVREAADLLLSAGLPFTAATSMPASVLPAPASPNDEDLDSAPDAELPPMLSPSAFDEPTHEPGISEAADLLAPGDDITPDVLPVASSLPAPLAPPVAEPTVSIRQPSMEGLNFRMIQYARQAAQLVQGRSDFGVIYAPNWPAWLAALEIRNSTGRPLALYVTGLVADFLSPAERGWLLEVERMTLRRAHLILVPDENVRHRLREHYGATIGEVRIVAAADEAGVQAVLSELAAK</sequence>
<dbReference type="STRING" id="1227077.SAMN04515668_3860"/>
<evidence type="ECO:0000259" key="2">
    <source>
        <dbReference type="Pfam" id="PF13439"/>
    </source>
</evidence>
<dbReference type="Pfam" id="PF13439">
    <property type="entry name" value="Glyco_transf_4"/>
    <property type="match status" value="1"/>
</dbReference>
<keyword evidence="4" id="KW-1185">Reference proteome</keyword>
<accession>A0A1I6ASQ6</accession>
<gene>
    <name evidence="3" type="ORF">SAMN04515668_3860</name>
</gene>